<evidence type="ECO:0000313" key="7">
    <source>
        <dbReference type="EMBL" id="KAK9198157.1"/>
    </source>
</evidence>
<dbReference type="Gene3D" id="2.40.50.170">
    <property type="entry name" value="Cysteine proteinases. Chain C"/>
    <property type="match status" value="1"/>
</dbReference>
<evidence type="ECO:0000256" key="3">
    <source>
        <dbReference type="ARBA" id="ARBA00022801"/>
    </source>
</evidence>
<dbReference type="Pfam" id="PF00112">
    <property type="entry name" value="Peptidase_C1"/>
    <property type="match status" value="2"/>
</dbReference>
<dbReference type="Proteomes" id="UP001428341">
    <property type="component" value="Unassembled WGS sequence"/>
</dbReference>
<accession>A0AAP0QNY6</accession>
<keyword evidence="4" id="KW-0788">Thiol protease</keyword>
<dbReference type="InterPro" id="IPR013128">
    <property type="entry name" value="Peptidase_C1A"/>
</dbReference>
<dbReference type="SUPFAM" id="SSF54001">
    <property type="entry name" value="Cysteine proteinases"/>
    <property type="match status" value="1"/>
</dbReference>
<protein>
    <recommendedName>
        <fullName evidence="6">Peptidase C1A papain C-terminal domain-containing protein</fullName>
    </recommendedName>
</protein>
<evidence type="ECO:0000313" key="8">
    <source>
        <dbReference type="Proteomes" id="UP001428341"/>
    </source>
</evidence>
<feature type="compositionally biased region" description="Polar residues" evidence="5">
    <location>
        <begin position="115"/>
        <end position="126"/>
    </location>
</feature>
<name>A0AAP0QNY6_9ROSI</name>
<dbReference type="GO" id="GO:0006508">
    <property type="term" value="P:proteolysis"/>
    <property type="evidence" value="ECO:0007669"/>
    <property type="project" value="UniProtKB-KW"/>
</dbReference>
<evidence type="ECO:0000256" key="1">
    <source>
        <dbReference type="ARBA" id="ARBA00008455"/>
    </source>
</evidence>
<gene>
    <name evidence="7" type="ORF">WN944_013340</name>
</gene>
<dbReference type="InterPro" id="IPR000668">
    <property type="entry name" value="Peptidase_C1A_C"/>
</dbReference>
<keyword evidence="2" id="KW-0645">Protease</keyword>
<evidence type="ECO:0000256" key="5">
    <source>
        <dbReference type="SAM" id="MobiDB-lite"/>
    </source>
</evidence>
<keyword evidence="8" id="KW-1185">Reference proteome</keyword>
<dbReference type="InterPro" id="IPR038765">
    <property type="entry name" value="Papain-like_cys_pep_sf"/>
</dbReference>
<evidence type="ECO:0000256" key="2">
    <source>
        <dbReference type="ARBA" id="ARBA00022670"/>
    </source>
</evidence>
<sequence>MVSRHCHGPTPLCWSLGIFNNFRAESINQTKKNGLISLSEQELVDCDNERNQGFVGYGKTLFKTKYRILKNSWGAKLGEKGYTRKRDRVELLRRLGGPSKNSSSNPARPSDSLKNELTLNNVHYYP</sequence>
<evidence type="ECO:0000259" key="6">
    <source>
        <dbReference type="Pfam" id="PF00112"/>
    </source>
</evidence>
<dbReference type="EMBL" id="JBCGBO010000005">
    <property type="protein sequence ID" value="KAK9198157.1"/>
    <property type="molecule type" value="Genomic_DNA"/>
</dbReference>
<dbReference type="PANTHER" id="PTHR12411">
    <property type="entry name" value="CYSTEINE PROTEASE FAMILY C1-RELATED"/>
    <property type="match status" value="1"/>
</dbReference>
<feature type="domain" description="Peptidase C1A papain C-terminal" evidence="6">
    <location>
        <begin position="54"/>
        <end position="86"/>
    </location>
</feature>
<comment type="similarity">
    <text evidence="1">Belongs to the peptidase C1 family.</text>
</comment>
<keyword evidence="3" id="KW-0378">Hydrolase</keyword>
<comment type="caution">
    <text evidence="7">The sequence shown here is derived from an EMBL/GenBank/DDBJ whole genome shotgun (WGS) entry which is preliminary data.</text>
</comment>
<organism evidence="7 8">
    <name type="scientific">Citrus x changshan-huyou</name>
    <dbReference type="NCBI Taxonomy" id="2935761"/>
    <lineage>
        <taxon>Eukaryota</taxon>
        <taxon>Viridiplantae</taxon>
        <taxon>Streptophyta</taxon>
        <taxon>Embryophyta</taxon>
        <taxon>Tracheophyta</taxon>
        <taxon>Spermatophyta</taxon>
        <taxon>Magnoliopsida</taxon>
        <taxon>eudicotyledons</taxon>
        <taxon>Gunneridae</taxon>
        <taxon>Pentapetalae</taxon>
        <taxon>rosids</taxon>
        <taxon>malvids</taxon>
        <taxon>Sapindales</taxon>
        <taxon>Rutaceae</taxon>
        <taxon>Aurantioideae</taxon>
        <taxon>Citrus</taxon>
    </lineage>
</organism>
<dbReference type="AlphaFoldDB" id="A0AAP0QNY6"/>
<reference evidence="7 8" key="1">
    <citation type="submission" date="2024-05" db="EMBL/GenBank/DDBJ databases">
        <title>Haplotype-resolved chromosome-level genome assembly of Huyou (Citrus changshanensis).</title>
        <authorList>
            <person name="Miao C."/>
            <person name="Chen W."/>
            <person name="Wu Y."/>
            <person name="Wang L."/>
            <person name="Zhao S."/>
            <person name="Grierson D."/>
            <person name="Xu C."/>
            <person name="Chen K."/>
        </authorList>
    </citation>
    <scope>NUCLEOTIDE SEQUENCE [LARGE SCALE GENOMIC DNA]</scope>
    <source>
        <strain evidence="7">01-14</strain>
        <tissue evidence="7">Leaf</tissue>
    </source>
</reference>
<evidence type="ECO:0000256" key="4">
    <source>
        <dbReference type="ARBA" id="ARBA00022807"/>
    </source>
</evidence>
<dbReference type="GO" id="GO:0008234">
    <property type="term" value="F:cysteine-type peptidase activity"/>
    <property type="evidence" value="ECO:0007669"/>
    <property type="project" value="UniProtKB-KW"/>
</dbReference>
<feature type="region of interest" description="Disordered" evidence="5">
    <location>
        <begin position="94"/>
        <end position="126"/>
    </location>
</feature>
<proteinExistence type="inferred from homology"/>
<feature type="domain" description="Peptidase C1A papain C-terminal" evidence="6">
    <location>
        <begin position="13"/>
        <end position="53"/>
    </location>
</feature>